<dbReference type="PANTHER" id="PTHR31692">
    <property type="entry name" value="EXPANSIN-B3"/>
    <property type="match status" value="1"/>
</dbReference>
<dbReference type="InterPro" id="IPR036908">
    <property type="entry name" value="RlpA-like_sf"/>
</dbReference>
<dbReference type="InterPro" id="IPR007117">
    <property type="entry name" value="Expansin_CBD"/>
</dbReference>
<accession>A0A9I9E4R0</accession>
<dbReference type="Pfam" id="PF03330">
    <property type="entry name" value="DPBB_1"/>
    <property type="match status" value="1"/>
</dbReference>
<dbReference type="Gramene" id="MELO3C028718.2.1">
    <property type="protein sequence ID" value="MELO3C028718.2.1"/>
    <property type="gene ID" value="MELO3C028718.2"/>
</dbReference>
<evidence type="ECO:0000259" key="4">
    <source>
        <dbReference type="PROSITE" id="PS50843"/>
    </source>
</evidence>
<dbReference type="PROSITE" id="PS50843">
    <property type="entry name" value="EXPANSIN_CBD"/>
    <property type="match status" value="1"/>
</dbReference>
<dbReference type="Gene3D" id="2.60.40.760">
    <property type="entry name" value="Expansin, cellulose-binding-like domain"/>
    <property type="match status" value="1"/>
</dbReference>
<organism evidence="5">
    <name type="scientific">Cucumis melo</name>
    <name type="common">Muskmelon</name>
    <dbReference type="NCBI Taxonomy" id="3656"/>
    <lineage>
        <taxon>Eukaryota</taxon>
        <taxon>Viridiplantae</taxon>
        <taxon>Streptophyta</taxon>
        <taxon>Embryophyta</taxon>
        <taxon>Tracheophyta</taxon>
        <taxon>Spermatophyta</taxon>
        <taxon>Magnoliopsida</taxon>
        <taxon>eudicotyledons</taxon>
        <taxon>Gunneridae</taxon>
        <taxon>Pentapetalae</taxon>
        <taxon>rosids</taxon>
        <taxon>fabids</taxon>
        <taxon>Cucurbitales</taxon>
        <taxon>Cucurbitaceae</taxon>
        <taxon>Benincaseae</taxon>
        <taxon>Cucumis</taxon>
    </lineage>
</organism>
<dbReference type="InterPro" id="IPR007112">
    <property type="entry name" value="Expansin/allergen_DPBB_dom"/>
</dbReference>
<name>A0A9I9E4R0_CUCME</name>
<dbReference type="InterPro" id="IPR009009">
    <property type="entry name" value="RlpA-like_DPBB"/>
</dbReference>
<dbReference type="GO" id="GO:0009506">
    <property type="term" value="C:plasmodesma"/>
    <property type="evidence" value="ECO:0007669"/>
    <property type="project" value="TreeGrafter"/>
</dbReference>
<reference evidence="5" key="1">
    <citation type="submission" date="2023-03" db="UniProtKB">
        <authorList>
            <consortium name="EnsemblPlants"/>
        </authorList>
    </citation>
    <scope>IDENTIFICATION</scope>
</reference>
<dbReference type="PROSITE" id="PS50842">
    <property type="entry name" value="EXPANSIN_EG45"/>
    <property type="match status" value="1"/>
</dbReference>
<sequence>MDSSFMIFIGFFVFTISFANACDRCIHQSKAAYYYSDDPIQLIFNGMDGACGYGSLANESFHGYIAGAVPLLYKQGAGCGVCFQVRCKNKKLCSPIGAKIVLTDQNYDNRTDFVLSRKAFSGMARWGMAQQLLQLGMVDIEYKRVPCGYKNKNLLVRIEEWSNKPYYLAMKFLYQGGQTEIKSVDIAQVGRSDWEGLKRNYGAIWDTSKVPEGALQLRLVVTSGYDNENWIWTNYEIPADWKSGETYDTGIQIEEIAKESCSPRECGDRIWK</sequence>
<dbReference type="PANTHER" id="PTHR31692:SF4">
    <property type="entry name" value="EXPANSIN-LIKE A1-RELATED"/>
    <property type="match status" value="1"/>
</dbReference>
<dbReference type="AlphaFoldDB" id="A0A9I9E4R0"/>
<evidence type="ECO:0000256" key="2">
    <source>
        <dbReference type="SAM" id="SignalP"/>
    </source>
</evidence>
<dbReference type="PRINTS" id="PR01225">
    <property type="entry name" value="EXPANSNFAMLY"/>
</dbReference>
<feature type="domain" description="Expansin-like CBD" evidence="4">
    <location>
        <begin position="166"/>
        <end position="249"/>
    </location>
</feature>
<evidence type="ECO:0000256" key="1">
    <source>
        <dbReference type="RuleBase" id="RU003460"/>
    </source>
</evidence>
<dbReference type="SUPFAM" id="SSF49590">
    <property type="entry name" value="PHL pollen allergen"/>
    <property type="match status" value="1"/>
</dbReference>
<dbReference type="EnsemblPlants" id="MELO3C028718.2.1">
    <property type="protein sequence ID" value="MELO3C028718.2.1"/>
    <property type="gene ID" value="MELO3C028718.2"/>
</dbReference>
<dbReference type="Pfam" id="PF01357">
    <property type="entry name" value="Expansin_C"/>
    <property type="match status" value="1"/>
</dbReference>
<dbReference type="GO" id="GO:0009653">
    <property type="term" value="P:anatomical structure morphogenesis"/>
    <property type="evidence" value="ECO:0007669"/>
    <property type="project" value="UniProtKB-ARBA"/>
</dbReference>
<dbReference type="GO" id="GO:0009505">
    <property type="term" value="C:plant-type cell wall"/>
    <property type="evidence" value="ECO:0007669"/>
    <property type="project" value="TreeGrafter"/>
</dbReference>
<dbReference type="Gene3D" id="2.40.40.10">
    <property type="entry name" value="RlpA-like domain"/>
    <property type="match status" value="1"/>
</dbReference>
<keyword evidence="2" id="KW-0732">Signal</keyword>
<dbReference type="GO" id="GO:0005576">
    <property type="term" value="C:extracellular region"/>
    <property type="evidence" value="ECO:0007669"/>
    <property type="project" value="InterPro"/>
</dbReference>
<feature type="signal peptide" evidence="2">
    <location>
        <begin position="1"/>
        <end position="21"/>
    </location>
</feature>
<evidence type="ECO:0000259" key="3">
    <source>
        <dbReference type="PROSITE" id="PS50842"/>
    </source>
</evidence>
<protein>
    <recommendedName>
        <fullName evidence="6">Expansin-like A2</fullName>
    </recommendedName>
</protein>
<evidence type="ECO:0008006" key="6">
    <source>
        <dbReference type="Google" id="ProtNLM"/>
    </source>
</evidence>
<dbReference type="CDD" id="cd22276">
    <property type="entry name" value="DPBB_EXLA_N"/>
    <property type="match status" value="1"/>
</dbReference>
<dbReference type="InterPro" id="IPR036749">
    <property type="entry name" value="Expansin_CBD_sf"/>
</dbReference>
<proteinExistence type="inferred from homology"/>
<feature type="domain" description="Expansin-like EG45" evidence="3">
    <location>
        <begin position="48"/>
        <end position="152"/>
    </location>
</feature>
<comment type="similarity">
    <text evidence="1">Belongs to the expansin family.</text>
</comment>
<dbReference type="SUPFAM" id="SSF50685">
    <property type="entry name" value="Barwin-like endoglucanases"/>
    <property type="match status" value="1"/>
</dbReference>
<feature type="chain" id="PRO_5039952155" description="Expansin-like A2" evidence="2">
    <location>
        <begin position="22"/>
        <end position="272"/>
    </location>
</feature>
<evidence type="ECO:0000313" key="5">
    <source>
        <dbReference type="EnsemblPlants" id="MELO3C028718.2.1"/>
    </source>
</evidence>
<dbReference type="InterPro" id="IPR007118">
    <property type="entry name" value="Expan_Lol_pI"/>
</dbReference>